<keyword evidence="12 20" id="KW-0675">Receptor</keyword>
<comment type="caution">
    <text evidence="20">The sequence shown here is derived from an EMBL/GenBank/DDBJ whole genome shotgun (WGS) entry which is preliminary data.</text>
</comment>
<feature type="domain" description="TonB-dependent receptor-like beta-barrel" evidence="18">
    <location>
        <begin position="253"/>
        <end position="686"/>
    </location>
</feature>
<comment type="similarity">
    <text evidence="2 14 16">Belongs to the TonB-dependent receptor family.</text>
</comment>
<feature type="chain" id="PRO_5046343835" evidence="17">
    <location>
        <begin position="36"/>
        <end position="716"/>
    </location>
</feature>
<dbReference type="NCBIfam" id="TIGR01783">
    <property type="entry name" value="TonB-siderophor"/>
    <property type="match status" value="1"/>
</dbReference>
<evidence type="ECO:0000259" key="19">
    <source>
        <dbReference type="Pfam" id="PF07715"/>
    </source>
</evidence>
<keyword evidence="11 14" id="KW-0472">Membrane</keyword>
<keyword evidence="13 14" id="KW-0998">Cell outer membrane</keyword>
<dbReference type="SUPFAM" id="SSF56935">
    <property type="entry name" value="Porins"/>
    <property type="match status" value="1"/>
</dbReference>
<dbReference type="InterPro" id="IPR036942">
    <property type="entry name" value="Beta-barrel_TonB_sf"/>
</dbReference>
<proteinExistence type="inferred from homology"/>
<sequence>MHLNFPASLRLTKLHKAFLAAGLCATAFNTTTVFAATEASAEAAAGDSAPLSQVVIKATVEKKKLSDKVSTGALGRRSELDTPFSTKAVSSDEIEDRLATSISEVMKYDASVTAISPPISTHPATIQMRGLRLDDLNGYKIDGLANINRGTEMPLEMFESIEAMKGLSGFMYGFGSPGGIINYVSKRPTTEKSFSAALGYQQGGAIKEHIDAGGRVGEDERFGYRLNMLHEDGGVAEESGSVNRNAAGLNLDWRLTRDLVLSLNGIYQKRKTVGGTDIVTSPAFALPQPIDGSTRLNSDGAGNDVEYKLMTLGLDYQFTPGWIASASYRGSDSTRIYKKDQYYISSDSGNYRDRVTSEYHAYKFSQVQVGLEGKFTTGALQHQLIAGAMTQELTSTSSVVTPKTYLSTGNLYSPTIISVASVNYSGGIYQDEKTNQDAVFASDTIKLTDDWSVLAGLRYTKFKDIAYTTKNTEAANYPANKTTPTLALMYKPAVDTTVYGSYVEALEQSASAPASTVNANQTFAPLKSKQLEFGIKTERSFWNGSAALFRIERAAQYTNSANYFVLDGRTLYQGLEVNSVVQAAKNLSIEGGIMILDATLKDAAAAVTGKRAVGAPRKQVSIQMTWRPEALPGLALHAGAQYLGELPMDAANVHTLSSYGLFDAGLNYRARIGGKMVSVRANISNIANRKYWTYYQENYLNVGSPRTASVNVRVDF</sequence>
<evidence type="ECO:0000256" key="6">
    <source>
        <dbReference type="ARBA" id="ARBA00022692"/>
    </source>
</evidence>
<keyword evidence="9" id="KW-0406">Ion transport</keyword>
<evidence type="ECO:0000256" key="8">
    <source>
        <dbReference type="ARBA" id="ARBA00023004"/>
    </source>
</evidence>
<evidence type="ECO:0000256" key="10">
    <source>
        <dbReference type="ARBA" id="ARBA00023077"/>
    </source>
</evidence>
<evidence type="ECO:0000313" key="20">
    <source>
        <dbReference type="EMBL" id="MBC3918392.1"/>
    </source>
</evidence>
<evidence type="ECO:0000256" key="16">
    <source>
        <dbReference type="RuleBase" id="RU003357"/>
    </source>
</evidence>
<gene>
    <name evidence="20" type="ORF">H8L32_12945</name>
</gene>
<keyword evidence="8" id="KW-0408">Iron</keyword>
<evidence type="ECO:0000256" key="14">
    <source>
        <dbReference type="PROSITE-ProRule" id="PRU01360"/>
    </source>
</evidence>
<evidence type="ECO:0000259" key="18">
    <source>
        <dbReference type="Pfam" id="PF00593"/>
    </source>
</evidence>
<dbReference type="Proteomes" id="UP000650424">
    <property type="component" value="Unassembled WGS sequence"/>
</dbReference>
<dbReference type="InterPro" id="IPR010105">
    <property type="entry name" value="TonB_sidphr_rcpt"/>
</dbReference>
<feature type="signal peptide" evidence="17">
    <location>
        <begin position="1"/>
        <end position="35"/>
    </location>
</feature>
<evidence type="ECO:0000256" key="9">
    <source>
        <dbReference type="ARBA" id="ARBA00023065"/>
    </source>
</evidence>
<keyword evidence="4 14" id="KW-1134">Transmembrane beta strand</keyword>
<dbReference type="InterPro" id="IPR012910">
    <property type="entry name" value="Plug_dom"/>
</dbReference>
<feature type="short sequence motif" description="TonB C-terminal box" evidence="15">
    <location>
        <begin position="699"/>
        <end position="716"/>
    </location>
</feature>
<evidence type="ECO:0000256" key="4">
    <source>
        <dbReference type="ARBA" id="ARBA00022452"/>
    </source>
</evidence>
<keyword evidence="21" id="KW-1185">Reference proteome</keyword>
<keyword evidence="6 14" id="KW-0812">Transmembrane</keyword>
<evidence type="ECO:0000256" key="7">
    <source>
        <dbReference type="ARBA" id="ARBA00022729"/>
    </source>
</evidence>
<dbReference type="InterPro" id="IPR010917">
    <property type="entry name" value="TonB_rcpt_CS"/>
</dbReference>
<name>A0ABR6ZR95_9BURK</name>
<dbReference type="RefSeq" id="WP_186947666.1">
    <property type="nucleotide sequence ID" value="NZ_JACOGF010000006.1"/>
</dbReference>
<dbReference type="InterPro" id="IPR037066">
    <property type="entry name" value="Plug_dom_sf"/>
</dbReference>
<feature type="domain" description="TonB-dependent receptor plug" evidence="19">
    <location>
        <begin position="80"/>
        <end position="180"/>
    </location>
</feature>
<keyword evidence="10 16" id="KW-0798">TonB box</keyword>
<dbReference type="Gene3D" id="2.170.130.10">
    <property type="entry name" value="TonB-dependent receptor, plug domain"/>
    <property type="match status" value="1"/>
</dbReference>
<keyword evidence="5" id="KW-0410">Iron transport</keyword>
<evidence type="ECO:0000256" key="13">
    <source>
        <dbReference type="ARBA" id="ARBA00023237"/>
    </source>
</evidence>
<evidence type="ECO:0000256" key="1">
    <source>
        <dbReference type="ARBA" id="ARBA00004571"/>
    </source>
</evidence>
<organism evidence="20 21">
    <name type="scientific">Undibacterium hunanense</name>
    <dbReference type="NCBI Taxonomy" id="2762292"/>
    <lineage>
        <taxon>Bacteria</taxon>
        <taxon>Pseudomonadati</taxon>
        <taxon>Pseudomonadota</taxon>
        <taxon>Betaproteobacteria</taxon>
        <taxon>Burkholderiales</taxon>
        <taxon>Oxalobacteraceae</taxon>
        <taxon>Undibacterium</taxon>
    </lineage>
</organism>
<dbReference type="InterPro" id="IPR000531">
    <property type="entry name" value="Beta-barrel_TonB"/>
</dbReference>
<accession>A0ABR6ZR95</accession>
<dbReference type="CDD" id="cd01347">
    <property type="entry name" value="ligand_gated_channel"/>
    <property type="match status" value="1"/>
</dbReference>
<evidence type="ECO:0000313" key="21">
    <source>
        <dbReference type="Proteomes" id="UP000650424"/>
    </source>
</evidence>
<dbReference type="Pfam" id="PF00593">
    <property type="entry name" value="TonB_dep_Rec_b-barrel"/>
    <property type="match status" value="1"/>
</dbReference>
<reference evidence="20 21" key="1">
    <citation type="submission" date="2020-08" db="EMBL/GenBank/DDBJ databases">
        <title>Novel species isolated from subtropical streams in China.</title>
        <authorList>
            <person name="Lu H."/>
        </authorList>
    </citation>
    <scope>NUCLEOTIDE SEQUENCE [LARGE SCALE GENOMIC DNA]</scope>
    <source>
        <strain evidence="20 21">CY18W</strain>
    </source>
</reference>
<evidence type="ECO:0000256" key="11">
    <source>
        <dbReference type="ARBA" id="ARBA00023136"/>
    </source>
</evidence>
<dbReference type="Gene3D" id="2.40.170.20">
    <property type="entry name" value="TonB-dependent receptor, beta-barrel domain"/>
    <property type="match status" value="1"/>
</dbReference>
<dbReference type="Pfam" id="PF07715">
    <property type="entry name" value="Plug"/>
    <property type="match status" value="1"/>
</dbReference>
<evidence type="ECO:0000256" key="3">
    <source>
        <dbReference type="ARBA" id="ARBA00022448"/>
    </source>
</evidence>
<evidence type="ECO:0000256" key="5">
    <source>
        <dbReference type="ARBA" id="ARBA00022496"/>
    </source>
</evidence>
<keyword evidence="3 14" id="KW-0813">Transport</keyword>
<dbReference type="PROSITE" id="PS01156">
    <property type="entry name" value="TONB_DEPENDENT_REC_2"/>
    <property type="match status" value="1"/>
</dbReference>
<dbReference type="PANTHER" id="PTHR32552:SF82">
    <property type="entry name" value="FCUA PROTEIN"/>
    <property type="match status" value="1"/>
</dbReference>
<evidence type="ECO:0000256" key="2">
    <source>
        <dbReference type="ARBA" id="ARBA00009810"/>
    </source>
</evidence>
<dbReference type="PANTHER" id="PTHR32552">
    <property type="entry name" value="FERRICHROME IRON RECEPTOR-RELATED"/>
    <property type="match status" value="1"/>
</dbReference>
<dbReference type="EMBL" id="JACOGF010000006">
    <property type="protein sequence ID" value="MBC3918392.1"/>
    <property type="molecule type" value="Genomic_DNA"/>
</dbReference>
<evidence type="ECO:0000256" key="15">
    <source>
        <dbReference type="PROSITE-ProRule" id="PRU10144"/>
    </source>
</evidence>
<comment type="subcellular location">
    <subcellularLocation>
        <location evidence="1 14">Cell outer membrane</location>
        <topology evidence="1 14">Multi-pass membrane protein</topology>
    </subcellularLocation>
</comment>
<evidence type="ECO:0000256" key="12">
    <source>
        <dbReference type="ARBA" id="ARBA00023170"/>
    </source>
</evidence>
<dbReference type="InterPro" id="IPR039426">
    <property type="entry name" value="TonB-dep_rcpt-like"/>
</dbReference>
<protein>
    <submittedName>
        <fullName evidence="20">TonB-dependent siderophore receptor</fullName>
    </submittedName>
</protein>
<keyword evidence="7 17" id="KW-0732">Signal</keyword>
<dbReference type="PROSITE" id="PS52016">
    <property type="entry name" value="TONB_DEPENDENT_REC_3"/>
    <property type="match status" value="1"/>
</dbReference>
<evidence type="ECO:0000256" key="17">
    <source>
        <dbReference type="SAM" id="SignalP"/>
    </source>
</evidence>